<dbReference type="EMBL" id="CP134890">
    <property type="protein sequence ID" value="WNM20502.1"/>
    <property type="molecule type" value="Genomic_DNA"/>
</dbReference>
<evidence type="ECO:0000256" key="1">
    <source>
        <dbReference type="ARBA" id="ARBA00004167"/>
    </source>
</evidence>
<evidence type="ECO:0000313" key="9">
    <source>
        <dbReference type="Proteomes" id="UP001304515"/>
    </source>
</evidence>
<dbReference type="Pfam" id="PF04011">
    <property type="entry name" value="LemA"/>
    <property type="match status" value="1"/>
</dbReference>
<dbReference type="Proteomes" id="UP001304515">
    <property type="component" value="Chromosome"/>
</dbReference>
<dbReference type="AlphaFoldDB" id="A0AA96EV34"/>
<organism evidence="7">
    <name type="scientific">Flavobacterium capsici</name>
    <dbReference type="NCBI Taxonomy" id="3075618"/>
    <lineage>
        <taxon>Bacteria</taxon>
        <taxon>Pseudomonadati</taxon>
        <taxon>Bacteroidota</taxon>
        <taxon>Flavobacteriia</taxon>
        <taxon>Flavobacteriales</taxon>
        <taxon>Flavobacteriaceae</taxon>
        <taxon>Flavobacterium</taxon>
    </lineage>
</organism>
<keyword evidence="4 6" id="KW-1133">Transmembrane helix</keyword>
<dbReference type="SUPFAM" id="SSF140478">
    <property type="entry name" value="LemA-like"/>
    <property type="match status" value="1"/>
</dbReference>
<evidence type="ECO:0000313" key="7">
    <source>
        <dbReference type="EMBL" id="WNM19113.1"/>
    </source>
</evidence>
<dbReference type="Gene3D" id="1.20.1440.20">
    <property type="entry name" value="LemA-like domain"/>
    <property type="match status" value="1"/>
</dbReference>
<proteinExistence type="inferred from homology"/>
<dbReference type="RefSeq" id="WP_313323683.1">
    <property type="nucleotide sequence ID" value="NZ_CP134878.1"/>
</dbReference>
<name>A0AA96EV34_9FLAO</name>
<dbReference type="GO" id="GO:0016020">
    <property type="term" value="C:membrane"/>
    <property type="evidence" value="ECO:0007669"/>
    <property type="project" value="UniProtKB-SubCell"/>
</dbReference>
<sequence length="205" mass="23044">MNFKKFLPWIIVIVVLFIGYNYVKGINNKAVVYEQDIKEAWGNVNTAYQRRNDLIGNLVKTVKGAADFEKSTLEAVVNARAKATSVTVDPTNITPEQLAQFNQAQGGLNSALSRLLVTVEKYPDLKASQNFLDLQRELASTENQILTARTRFNEATKPYNSHIKVFPNNLFAGLFGFKEKPYFEAVAGAEKPVDVEFDFSNDKKE</sequence>
<keyword evidence="3 6" id="KW-0812">Transmembrane</keyword>
<feature type="transmembrane region" description="Helical" evidence="6">
    <location>
        <begin position="6"/>
        <end position="23"/>
    </location>
</feature>
<keyword evidence="5 6" id="KW-0472">Membrane</keyword>
<comment type="similarity">
    <text evidence="2">Belongs to the LemA family.</text>
</comment>
<protein>
    <submittedName>
        <fullName evidence="7">LemA family protein</fullName>
    </submittedName>
</protein>
<dbReference type="PANTHER" id="PTHR34478:SF2">
    <property type="entry name" value="MEMBRANE PROTEIN"/>
    <property type="match status" value="1"/>
</dbReference>
<accession>A0AA96J3C1</accession>
<evidence type="ECO:0000313" key="8">
    <source>
        <dbReference type="EMBL" id="WNM20502.1"/>
    </source>
</evidence>
<evidence type="ECO:0000256" key="3">
    <source>
        <dbReference type="ARBA" id="ARBA00022692"/>
    </source>
</evidence>
<evidence type="ECO:0000256" key="4">
    <source>
        <dbReference type="ARBA" id="ARBA00022989"/>
    </source>
</evidence>
<comment type="subcellular location">
    <subcellularLocation>
        <location evidence="1">Membrane</location>
        <topology evidence="1">Single-pass membrane protein</topology>
    </subcellularLocation>
</comment>
<evidence type="ECO:0000256" key="5">
    <source>
        <dbReference type="ARBA" id="ARBA00023136"/>
    </source>
</evidence>
<evidence type="ECO:0000256" key="2">
    <source>
        <dbReference type="ARBA" id="ARBA00008854"/>
    </source>
</evidence>
<dbReference type="InterPro" id="IPR023353">
    <property type="entry name" value="LemA-like_dom_sf"/>
</dbReference>
<accession>A0AA96EV34</accession>
<dbReference type="InterPro" id="IPR007156">
    <property type="entry name" value="MamQ_LemA"/>
</dbReference>
<reference evidence="7 9" key="1">
    <citation type="submission" date="2023-09" db="EMBL/GenBank/DDBJ databases">
        <title>Flavobacterium sp. a novel bacteria isolate from Pepper rhizosphere.</title>
        <authorList>
            <person name="Peng Y."/>
            <person name="Lee J."/>
        </authorList>
    </citation>
    <scope>NUCLEOTIDE SEQUENCE</scope>
    <source>
        <strain evidence="7">PMR2A8</strain>
        <strain evidence="8 9">PMTSA4</strain>
    </source>
</reference>
<gene>
    <name evidence="8" type="ORF">RN605_07330</name>
    <name evidence="7" type="ORF">RN608_00160</name>
</gene>
<evidence type="ECO:0000256" key="6">
    <source>
        <dbReference type="SAM" id="Phobius"/>
    </source>
</evidence>
<dbReference type="KEGG" id="fcj:RN605_07330"/>
<dbReference type="EMBL" id="CP134878">
    <property type="protein sequence ID" value="WNM19113.1"/>
    <property type="molecule type" value="Genomic_DNA"/>
</dbReference>
<dbReference type="PANTHER" id="PTHR34478">
    <property type="entry name" value="PROTEIN LEMA"/>
    <property type="match status" value="1"/>
</dbReference>
<keyword evidence="9" id="KW-1185">Reference proteome</keyword>